<dbReference type="GO" id="GO:0000155">
    <property type="term" value="F:phosphorelay sensor kinase activity"/>
    <property type="evidence" value="ECO:0007669"/>
    <property type="project" value="InterPro"/>
</dbReference>
<dbReference type="SUPFAM" id="SSF52172">
    <property type="entry name" value="CheY-like"/>
    <property type="match status" value="1"/>
</dbReference>
<evidence type="ECO:0000256" key="3">
    <source>
        <dbReference type="ARBA" id="ARBA00012438"/>
    </source>
</evidence>
<dbReference type="Gene3D" id="3.30.450.40">
    <property type="match status" value="1"/>
</dbReference>
<dbReference type="SMART" id="SM00091">
    <property type="entry name" value="PAS"/>
    <property type="match status" value="1"/>
</dbReference>
<dbReference type="SMART" id="SM00388">
    <property type="entry name" value="HisKA"/>
    <property type="match status" value="1"/>
</dbReference>
<evidence type="ECO:0000256" key="6">
    <source>
        <dbReference type="ARBA" id="ARBA00022777"/>
    </source>
</evidence>
<organism evidence="13 14">
    <name type="scientific">Amycolatopsis thermoflava</name>
    <dbReference type="NCBI Taxonomy" id="84480"/>
    <lineage>
        <taxon>Bacteria</taxon>
        <taxon>Bacillati</taxon>
        <taxon>Actinomycetota</taxon>
        <taxon>Actinomycetes</taxon>
        <taxon>Pseudonocardiales</taxon>
        <taxon>Pseudonocardiaceae</taxon>
        <taxon>Amycolatopsis</taxon>
        <taxon>Amycolatopsis methanolica group</taxon>
    </lineage>
</organism>
<gene>
    <name evidence="13" type="ORF">EDD35_4779</name>
</gene>
<dbReference type="InterPro" id="IPR029016">
    <property type="entry name" value="GAF-like_dom_sf"/>
</dbReference>
<dbReference type="InterPro" id="IPR013656">
    <property type="entry name" value="PAS_4"/>
</dbReference>
<evidence type="ECO:0000256" key="4">
    <source>
        <dbReference type="ARBA" id="ARBA00022553"/>
    </source>
</evidence>
<dbReference type="Pfam" id="PF07228">
    <property type="entry name" value="SpoIIE"/>
    <property type="match status" value="1"/>
</dbReference>
<feature type="domain" description="Histidine kinase" evidence="9">
    <location>
        <begin position="348"/>
        <end position="566"/>
    </location>
</feature>
<dbReference type="CDD" id="cd16936">
    <property type="entry name" value="HATPase_RsbW-like"/>
    <property type="match status" value="1"/>
</dbReference>
<dbReference type="InterPro" id="IPR001789">
    <property type="entry name" value="Sig_transdc_resp-reg_receiver"/>
</dbReference>
<evidence type="ECO:0000259" key="12">
    <source>
        <dbReference type="PROSITE" id="PS50113"/>
    </source>
</evidence>
<dbReference type="SUPFAM" id="SSF55874">
    <property type="entry name" value="ATPase domain of HSP90 chaperone/DNA topoisomerase II/histidine kinase"/>
    <property type="match status" value="2"/>
</dbReference>
<proteinExistence type="predicted"/>
<dbReference type="PROSITE" id="PS50113">
    <property type="entry name" value="PAC"/>
    <property type="match status" value="1"/>
</dbReference>
<evidence type="ECO:0000259" key="10">
    <source>
        <dbReference type="PROSITE" id="PS50110"/>
    </source>
</evidence>
<evidence type="ECO:0000256" key="8">
    <source>
        <dbReference type="PROSITE-ProRule" id="PRU00169"/>
    </source>
</evidence>
<dbReference type="Pfam" id="PF02518">
    <property type="entry name" value="HATPase_c"/>
    <property type="match status" value="1"/>
</dbReference>
<dbReference type="SMART" id="SM00387">
    <property type="entry name" value="HATPase_c"/>
    <property type="match status" value="2"/>
</dbReference>
<dbReference type="PANTHER" id="PTHR43547:SF2">
    <property type="entry name" value="HYBRID SIGNAL TRANSDUCTION HISTIDINE KINASE C"/>
    <property type="match status" value="1"/>
</dbReference>
<dbReference type="SMART" id="SM00331">
    <property type="entry name" value="PP2C_SIG"/>
    <property type="match status" value="1"/>
</dbReference>
<dbReference type="CDD" id="cd00130">
    <property type="entry name" value="PAS"/>
    <property type="match status" value="1"/>
</dbReference>
<dbReference type="Pfam" id="PF13581">
    <property type="entry name" value="HATPase_c_2"/>
    <property type="match status" value="1"/>
</dbReference>
<evidence type="ECO:0000313" key="13">
    <source>
        <dbReference type="EMBL" id="ROS42392.1"/>
    </source>
</evidence>
<protein>
    <recommendedName>
        <fullName evidence="3">histidine kinase</fullName>
        <ecNumber evidence="3">2.7.13.3</ecNumber>
    </recommendedName>
</protein>
<dbReference type="InterPro" id="IPR004358">
    <property type="entry name" value="Sig_transdc_His_kin-like_C"/>
</dbReference>
<dbReference type="SUPFAM" id="SSF47384">
    <property type="entry name" value="Homodimeric domain of signal transducing histidine kinase"/>
    <property type="match status" value="1"/>
</dbReference>
<dbReference type="Pfam" id="PF08448">
    <property type="entry name" value="PAS_4"/>
    <property type="match status" value="1"/>
</dbReference>
<dbReference type="InterPro" id="IPR001932">
    <property type="entry name" value="PPM-type_phosphatase-like_dom"/>
</dbReference>
<dbReference type="Proteomes" id="UP000274843">
    <property type="component" value="Unassembled WGS sequence"/>
</dbReference>
<keyword evidence="6" id="KW-0418">Kinase</keyword>
<evidence type="ECO:0000313" key="14">
    <source>
        <dbReference type="Proteomes" id="UP000274843"/>
    </source>
</evidence>
<dbReference type="InterPro" id="IPR035965">
    <property type="entry name" value="PAS-like_dom_sf"/>
</dbReference>
<keyword evidence="7" id="KW-0902">Two-component regulatory system</keyword>
<dbReference type="Gene3D" id="3.30.565.10">
    <property type="entry name" value="Histidine kinase-like ATPase, C-terminal domain"/>
    <property type="match status" value="2"/>
</dbReference>
<dbReference type="FunFam" id="3.30.565.10:FF:000006">
    <property type="entry name" value="Sensor histidine kinase WalK"/>
    <property type="match status" value="1"/>
</dbReference>
<keyword evidence="4 8" id="KW-0597">Phosphoprotein</keyword>
<dbReference type="Gene3D" id="3.60.40.10">
    <property type="entry name" value="PPM-type phosphatase domain"/>
    <property type="match status" value="1"/>
</dbReference>
<dbReference type="InterPro" id="IPR036457">
    <property type="entry name" value="PPM-type-like_dom_sf"/>
</dbReference>
<dbReference type="SUPFAM" id="SSF81606">
    <property type="entry name" value="PP2C-like"/>
    <property type="match status" value="1"/>
</dbReference>
<dbReference type="InterPro" id="IPR011006">
    <property type="entry name" value="CheY-like_superfamily"/>
</dbReference>
<evidence type="ECO:0000256" key="7">
    <source>
        <dbReference type="ARBA" id="ARBA00023012"/>
    </source>
</evidence>
<dbReference type="Gene3D" id="3.30.450.20">
    <property type="entry name" value="PAS domain"/>
    <property type="match status" value="2"/>
</dbReference>
<evidence type="ECO:0000259" key="11">
    <source>
        <dbReference type="PROSITE" id="PS50112"/>
    </source>
</evidence>
<evidence type="ECO:0000256" key="2">
    <source>
        <dbReference type="ARBA" id="ARBA00004236"/>
    </source>
</evidence>
<dbReference type="PROSITE" id="PS50112">
    <property type="entry name" value="PAS"/>
    <property type="match status" value="1"/>
</dbReference>
<feature type="domain" description="Response regulatory" evidence="10">
    <location>
        <begin position="607"/>
        <end position="722"/>
    </location>
</feature>
<dbReference type="SUPFAM" id="SSF55781">
    <property type="entry name" value="GAF domain-like"/>
    <property type="match status" value="1"/>
</dbReference>
<dbReference type="InterPro" id="IPR036890">
    <property type="entry name" value="HATPase_C_sf"/>
</dbReference>
<evidence type="ECO:0000256" key="5">
    <source>
        <dbReference type="ARBA" id="ARBA00022679"/>
    </source>
</evidence>
<dbReference type="EC" id="2.7.13.3" evidence="3"/>
<comment type="catalytic activity">
    <reaction evidence="1">
        <text>ATP + protein L-histidine = ADP + protein N-phospho-L-histidine.</text>
        <dbReference type="EC" id="2.7.13.3"/>
    </reaction>
</comment>
<comment type="caution">
    <text evidence="13">The sequence shown here is derived from an EMBL/GenBank/DDBJ whole genome shotgun (WGS) entry which is preliminary data.</text>
</comment>
<dbReference type="NCBIfam" id="TIGR00229">
    <property type="entry name" value="sensory_box"/>
    <property type="match status" value="1"/>
</dbReference>
<feature type="domain" description="PAS" evidence="11">
    <location>
        <begin position="731"/>
        <end position="773"/>
    </location>
</feature>
<dbReference type="InterPro" id="IPR000014">
    <property type="entry name" value="PAS"/>
</dbReference>
<evidence type="ECO:0000259" key="9">
    <source>
        <dbReference type="PROSITE" id="PS50109"/>
    </source>
</evidence>
<dbReference type="Pfam" id="PF13426">
    <property type="entry name" value="PAS_9"/>
    <property type="match status" value="1"/>
</dbReference>
<dbReference type="InterPro" id="IPR003594">
    <property type="entry name" value="HATPase_dom"/>
</dbReference>
<dbReference type="CDD" id="cd00082">
    <property type="entry name" value="HisKA"/>
    <property type="match status" value="1"/>
</dbReference>
<dbReference type="InterPro" id="IPR003661">
    <property type="entry name" value="HisK_dim/P_dom"/>
</dbReference>
<dbReference type="PROSITE" id="PS50109">
    <property type="entry name" value="HIS_KIN"/>
    <property type="match status" value="1"/>
</dbReference>
<evidence type="ECO:0000256" key="1">
    <source>
        <dbReference type="ARBA" id="ARBA00000085"/>
    </source>
</evidence>
<dbReference type="PANTHER" id="PTHR43547">
    <property type="entry name" value="TWO-COMPONENT HISTIDINE KINASE"/>
    <property type="match status" value="1"/>
</dbReference>
<reference evidence="13 14" key="1">
    <citation type="submission" date="2018-11" db="EMBL/GenBank/DDBJ databases">
        <title>Sequencing the genomes of 1000 actinobacteria strains.</title>
        <authorList>
            <person name="Klenk H.-P."/>
        </authorList>
    </citation>
    <scope>NUCLEOTIDE SEQUENCE [LARGE SCALE GENOMIC DNA]</scope>
    <source>
        <strain evidence="13 14">DSM 44348</strain>
    </source>
</reference>
<comment type="subcellular location">
    <subcellularLocation>
        <location evidence="2">Cell membrane</location>
    </subcellularLocation>
</comment>
<dbReference type="InterPro" id="IPR036097">
    <property type="entry name" value="HisK_dim/P_sf"/>
</dbReference>
<dbReference type="PRINTS" id="PR00344">
    <property type="entry name" value="BCTRLSENSOR"/>
</dbReference>
<dbReference type="GO" id="GO:0005886">
    <property type="term" value="C:plasma membrane"/>
    <property type="evidence" value="ECO:0007669"/>
    <property type="project" value="UniProtKB-SubCell"/>
</dbReference>
<dbReference type="FunFam" id="1.10.287.130:FF:000045">
    <property type="entry name" value="Two-component system sensor histidine kinase/response regulator"/>
    <property type="match status" value="1"/>
</dbReference>
<dbReference type="EMBL" id="RKHY01000001">
    <property type="protein sequence ID" value="ROS42392.1"/>
    <property type="molecule type" value="Genomic_DNA"/>
</dbReference>
<dbReference type="InterPro" id="IPR000700">
    <property type="entry name" value="PAS-assoc_C"/>
</dbReference>
<keyword evidence="5" id="KW-0808">Transferase</keyword>
<feature type="modified residue" description="4-aspartylphosphate" evidence="8">
    <location>
        <position position="655"/>
    </location>
</feature>
<dbReference type="Pfam" id="PF00512">
    <property type="entry name" value="HisKA"/>
    <property type="match status" value="1"/>
</dbReference>
<feature type="domain" description="PAC" evidence="12">
    <location>
        <begin position="802"/>
        <end position="853"/>
    </location>
</feature>
<dbReference type="PROSITE" id="PS50110">
    <property type="entry name" value="RESPONSE_REGULATORY"/>
    <property type="match status" value="1"/>
</dbReference>
<sequence>MTRPADTSYLDAVGEMGAMVAARDWTATALGPIGEWPRELHAALRLVLSSRFPMLVWWGPELTVFYNDAYRPAMGEKHPRYLGRPASECWAEAWAELGPLTRHVMTGQGATYSENQLLFLDRHNYLEETYWTFSYSPISGDRGDVLGILVAVQDTTEQVVRQRRMEVLNDLGEVSAAGSVAQTARSAVSALSRHGADLPFALAYLFDEGQASLAAAYGVGPGERAAPAVLDRGGEPVWPLWDGGTRVCDGLRKRFGPDFVQPVVVGTAAPDRAVVLPLVAAGRVGPVGALVLGVSAYQALDADYRAFLELLGGQVSSLITDALAYEGERRRSEALAELDRAKSEFFANVSHEFRTPLTLITGPAEDALADTAEPLPPGQRERLELVHRNAGRLRRLVNDLLDFAKLEAGRLQPDSAPHDLAALTTEIAESFAPAVRRAGLRFEIDCPPLSRAVVVDPDMWEKIVLNLLSNGLKYTREGGVAVRLREVDGHAELTVADTGAGIPADELPRLFQRFHRARGREGRSHEGAGIGLALVQELVRLHDGTVCADSVEGAGSTFCVRLPLAAVAPPKAVDFALAAPAYREEALQWRVDGAGETAQPGEQPGPTLLVVEDNNDLSRFIARMLRPVGRVLLARDGVEGLELARRHRPDLVLSDVMMPRLDGFGLIRALRAEPATKSVPVLFLSARAGVEAAVSGLEAGADDYLPKPFSGAELLARVRANLALSGLRRRESEFRRALFESLREGVFVADSDGTVVEVNPAFATITGYGGDSVPMAWPYPWLGAEAERVPAADLVGYLGDGHEVSVRVERPDGSEAWTALTLTRLAENDGRAWLVGTLRDVTVEKEAADREAVLAAFAADLAAATDVAEVLNAGVSALRAILGATRVVAAIWPTVESGGLLAGDPEAGSFDELEPELYERLDRARRQAPGQIWPAEASRELGATLGSGDSVVLAERADQVLGAEDRALFGMLVAQLAQALGRARSYDEARAVALALQHAILGPTDLPAGFAVRYEPAVRPLEVGGDWYDVARLPDGRIAVVVGDCVGRGLAAASVMGQLRSACSALLLSYGDPARALDQLDGFARQIPGALCTTVFCAVVDPVAGVVTYSSAGHPSAVLSHADGSDQLLDQALSVPLAVRRSADRPRATVPLRPGSVLLLYTDGLVERHGQPIDEAIEGARVAVREVPRRQSAEITEHLLDRLLPPSGHNDDVAVLVYVHPPGPMRLELPAEPGSLVAMRRELRQWLAQSDVPDEAAADVILAVDEACTNSIEHGYPGRDDGTLTLTATADEGSVEIVITDDGKWRPPPADKGIRGRGVGLMRALMTEVDITPGEQGSRVRLMRNWKD</sequence>
<dbReference type="InterPro" id="IPR005467">
    <property type="entry name" value="His_kinase_dom"/>
</dbReference>
<dbReference type="Pfam" id="PF00072">
    <property type="entry name" value="Response_reg"/>
    <property type="match status" value="1"/>
</dbReference>
<keyword evidence="14" id="KW-1185">Reference proteome</keyword>
<dbReference type="Gene3D" id="3.40.50.2300">
    <property type="match status" value="1"/>
</dbReference>
<dbReference type="Gene3D" id="1.10.287.130">
    <property type="match status" value="1"/>
</dbReference>
<accession>A0A3N2H0G2</accession>
<name>A0A3N2H0G2_9PSEU</name>
<dbReference type="SMART" id="SM00448">
    <property type="entry name" value="REC"/>
    <property type="match status" value="1"/>
</dbReference>
<dbReference type="SUPFAM" id="SSF55785">
    <property type="entry name" value="PYP-like sensor domain (PAS domain)"/>
    <property type="match status" value="1"/>
</dbReference>